<dbReference type="Pfam" id="PF01812">
    <property type="entry name" value="5-FTHF_cyc-lig"/>
    <property type="match status" value="1"/>
</dbReference>
<keyword evidence="3" id="KW-0067">ATP-binding</keyword>
<evidence type="ECO:0000256" key="4">
    <source>
        <dbReference type="ARBA" id="ARBA00036539"/>
    </source>
</evidence>
<dbReference type="InterPro" id="IPR002698">
    <property type="entry name" value="FTHF_cligase"/>
</dbReference>
<comment type="similarity">
    <text evidence="1">Belongs to the 5-formyltetrahydrofolate cyclo-ligase family.</text>
</comment>
<dbReference type="FunFam" id="3.40.50.10420:FF:000003">
    <property type="entry name" value="5-formyltetrahydrofolate cyclo-ligase"/>
    <property type="match status" value="1"/>
</dbReference>
<evidence type="ECO:0000256" key="3">
    <source>
        <dbReference type="ARBA" id="ARBA00022840"/>
    </source>
</evidence>
<reference evidence="6 7" key="1">
    <citation type="journal article" date="2020" name="Nat. Food">
        <title>A phased Vanilla planifolia genome enables genetic improvement of flavour and production.</title>
        <authorList>
            <person name="Hasing T."/>
            <person name="Tang H."/>
            <person name="Brym M."/>
            <person name="Khazi F."/>
            <person name="Huang T."/>
            <person name="Chambers A.H."/>
        </authorList>
    </citation>
    <scope>NUCLEOTIDE SEQUENCE [LARGE SCALE GENOMIC DNA]</scope>
    <source>
        <tissue evidence="6">Leaf</tissue>
    </source>
</reference>
<evidence type="ECO:0000256" key="2">
    <source>
        <dbReference type="ARBA" id="ARBA00022741"/>
    </source>
</evidence>
<comment type="catalytic activity">
    <reaction evidence="4">
        <text>(6S)-5-formyl-5,6,7,8-tetrahydrofolate + ATP = (6R)-5,10-methenyltetrahydrofolate + ADP + phosphate</text>
        <dbReference type="Rhea" id="RHEA:10488"/>
        <dbReference type="ChEBI" id="CHEBI:30616"/>
        <dbReference type="ChEBI" id="CHEBI:43474"/>
        <dbReference type="ChEBI" id="CHEBI:57455"/>
        <dbReference type="ChEBI" id="CHEBI:57457"/>
        <dbReference type="ChEBI" id="CHEBI:456216"/>
        <dbReference type="EC" id="6.3.3.2"/>
    </reaction>
</comment>
<proteinExistence type="inferred from homology"/>
<sequence length="336" mass="37612">MRNGGTEIKCLVGDWIKANDLYLFFHGQRNFLLQRGNFGGLLDTSLSCPGMRWEVRRLLQKGRSVMILLSSLSPIVSSSSSTSISICSVAAMSNSVGVLHTAAAEQKRALRSRIRRELRSIPADQRTHEDNEIQKLVLDSLWFKSSKRLCAYVSCEALREVDTTKILSECLSSIDHGAFGHHFDHHSQVKKKLHVPRVEDKNSNMRMLEISTMADLVANSMKILEPSLTDANGNDREDVMLASEPVDIFLLPGLAFDRQGHRLGRGGGYYDVFLQKYQELAKEREWKQPLRVALTYSAQIMEENVIPVTPTDLPVDALVSPSGVIPISPAAFERMM</sequence>
<keyword evidence="7" id="KW-1185">Reference proteome</keyword>
<dbReference type="GO" id="GO:0005739">
    <property type="term" value="C:mitochondrion"/>
    <property type="evidence" value="ECO:0007669"/>
    <property type="project" value="TreeGrafter"/>
</dbReference>
<organism evidence="6 7">
    <name type="scientific">Vanilla planifolia</name>
    <name type="common">Vanilla</name>
    <dbReference type="NCBI Taxonomy" id="51239"/>
    <lineage>
        <taxon>Eukaryota</taxon>
        <taxon>Viridiplantae</taxon>
        <taxon>Streptophyta</taxon>
        <taxon>Embryophyta</taxon>
        <taxon>Tracheophyta</taxon>
        <taxon>Spermatophyta</taxon>
        <taxon>Magnoliopsida</taxon>
        <taxon>Liliopsida</taxon>
        <taxon>Asparagales</taxon>
        <taxon>Orchidaceae</taxon>
        <taxon>Vanilloideae</taxon>
        <taxon>Vanilleae</taxon>
        <taxon>Vanilla</taxon>
    </lineage>
</organism>
<gene>
    <name evidence="6" type="ORF">HPP92_026476</name>
</gene>
<dbReference type="Gene3D" id="3.40.50.10420">
    <property type="entry name" value="NagB/RpiA/CoA transferase-like"/>
    <property type="match status" value="1"/>
</dbReference>
<dbReference type="AlphaFoldDB" id="A0A835PCU7"/>
<accession>A0A835PCU7</accession>
<dbReference type="InterPro" id="IPR024185">
    <property type="entry name" value="FTHF_cligase-like_sf"/>
</dbReference>
<evidence type="ECO:0000313" key="6">
    <source>
        <dbReference type="EMBL" id="KAG0451355.1"/>
    </source>
</evidence>
<dbReference type="SUPFAM" id="SSF100950">
    <property type="entry name" value="NagB/RpiA/CoA transferase-like"/>
    <property type="match status" value="1"/>
</dbReference>
<dbReference type="InterPro" id="IPR037171">
    <property type="entry name" value="NagB/RpiA_transferase-like"/>
</dbReference>
<name>A0A835PCU7_VANPL</name>
<evidence type="ECO:0000313" key="7">
    <source>
        <dbReference type="Proteomes" id="UP000636800"/>
    </source>
</evidence>
<dbReference type="Proteomes" id="UP000636800">
    <property type="component" value="Unassembled WGS sequence"/>
</dbReference>
<dbReference type="PANTHER" id="PTHR23407:SF1">
    <property type="entry name" value="5-FORMYLTETRAHYDROFOLATE CYCLO-LIGASE"/>
    <property type="match status" value="1"/>
</dbReference>
<dbReference type="EC" id="6.3.3.2" evidence="5"/>
<dbReference type="PANTHER" id="PTHR23407">
    <property type="entry name" value="ATPASE INHIBITOR/5-FORMYLTETRAHYDROFOLATE CYCLO-LIGASE"/>
    <property type="match status" value="1"/>
</dbReference>
<dbReference type="GO" id="GO:0035999">
    <property type="term" value="P:tetrahydrofolate interconversion"/>
    <property type="evidence" value="ECO:0007669"/>
    <property type="project" value="TreeGrafter"/>
</dbReference>
<dbReference type="GO" id="GO:0030272">
    <property type="term" value="F:5-formyltetrahydrofolate cyclo-ligase activity"/>
    <property type="evidence" value="ECO:0007669"/>
    <property type="project" value="UniProtKB-EC"/>
</dbReference>
<dbReference type="GO" id="GO:0005524">
    <property type="term" value="F:ATP binding"/>
    <property type="evidence" value="ECO:0007669"/>
    <property type="project" value="UniProtKB-KW"/>
</dbReference>
<evidence type="ECO:0000256" key="5">
    <source>
        <dbReference type="ARBA" id="ARBA00038966"/>
    </source>
</evidence>
<dbReference type="GO" id="GO:0009396">
    <property type="term" value="P:folic acid-containing compound biosynthetic process"/>
    <property type="evidence" value="ECO:0007669"/>
    <property type="project" value="TreeGrafter"/>
</dbReference>
<keyword evidence="2" id="KW-0547">Nucleotide-binding</keyword>
<dbReference type="EMBL" id="JADCNL010000062">
    <property type="protein sequence ID" value="KAG0451355.1"/>
    <property type="molecule type" value="Genomic_DNA"/>
</dbReference>
<protein>
    <recommendedName>
        <fullName evidence="5">5-formyltetrahydrofolate cyclo-ligase</fullName>
        <ecNumber evidence="5">6.3.3.2</ecNumber>
    </recommendedName>
</protein>
<comment type="caution">
    <text evidence="6">The sequence shown here is derived from an EMBL/GenBank/DDBJ whole genome shotgun (WGS) entry which is preliminary data.</text>
</comment>
<evidence type="ECO:0000256" key="1">
    <source>
        <dbReference type="ARBA" id="ARBA00010638"/>
    </source>
</evidence>